<name>A0AAW2GWP0_9HYME</name>
<keyword evidence="3" id="KW-1185">Reference proteome</keyword>
<accession>A0AAW2GWP0</accession>
<dbReference type="Proteomes" id="UP001430953">
    <property type="component" value="Unassembled WGS sequence"/>
</dbReference>
<reference evidence="2 3" key="1">
    <citation type="submission" date="2023-03" db="EMBL/GenBank/DDBJ databases">
        <title>High recombination rates correlate with genetic variation in Cardiocondyla obscurior ants.</title>
        <authorList>
            <person name="Errbii M."/>
        </authorList>
    </citation>
    <scope>NUCLEOTIDE SEQUENCE [LARGE SCALE GENOMIC DNA]</scope>
    <source>
        <strain evidence="2">Alpha-2009</strain>
        <tissue evidence="2">Whole body</tissue>
    </source>
</reference>
<sequence>MSAFLPPWRPGLAGRRGYRPWSAQQVAAAGGRKSARRSQPNGRRTRARRGVHSRECASARTRAIATPRGRSTGPRACRNRRSYQCRGTQIQASRGFGLSRPIRDRRRRTKNGFTIAGRSREEPAALTISLAGRARLDADGAASCSDDAIEIPSSTPMPPRDR</sequence>
<dbReference type="AlphaFoldDB" id="A0AAW2GWP0"/>
<evidence type="ECO:0000313" key="2">
    <source>
        <dbReference type="EMBL" id="KAL0131722.1"/>
    </source>
</evidence>
<organism evidence="2 3">
    <name type="scientific">Cardiocondyla obscurior</name>
    <dbReference type="NCBI Taxonomy" id="286306"/>
    <lineage>
        <taxon>Eukaryota</taxon>
        <taxon>Metazoa</taxon>
        <taxon>Ecdysozoa</taxon>
        <taxon>Arthropoda</taxon>
        <taxon>Hexapoda</taxon>
        <taxon>Insecta</taxon>
        <taxon>Pterygota</taxon>
        <taxon>Neoptera</taxon>
        <taxon>Endopterygota</taxon>
        <taxon>Hymenoptera</taxon>
        <taxon>Apocrita</taxon>
        <taxon>Aculeata</taxon>
        <taxon>Formicoidea</taxon>
        <taxon>Formicidae</taxon>
        <taxon>Myrmicinae</taxon>
        <taxon>Cardiocondyla</taxon>
    </lineage>
</organism>
<gene>
    <name evidence="2" type="ORF">PUN28_002936</name>
</gene>
<feature type="region of interest" description="Disordered" evidence="1">
    <location>
        <begin position="1"/>
        <end position="59"/>
    </location>
</feature>
<evidence type="ECO:0000256" key="1">
    <source>
        <dbReference type="SAM" id="MobiDB-lite"/>
    </source>
</evidence>
<protein>
    <submittedName>
        <fullName evidence="2">Uncharacterized protein</fullName>
    </submittedName>
</protein>
<dbReference type="EMBL" id="JADYXP020000002">
    <property type="protein sequence ID" value="KAL0131722.1"/>
    <property type="molecule type" value="Genomic_DNA"/>
</dbReference>
<feature type="region of interest" description="Disordered" evidence="1">
    <location>
        <begin position="139"/>
        <end position="162"/>
    </location>
</feature>
<evidence type="ECO:0000313" key="3">
    <source>
        <dbReference type="Proteomes" id="UP001430953"/>
    </source>
</evidence>
<comment type="caution">
    <text evidence="2">The sequence shown here is derived from an EMBL/GenBank/DDBJ whole genome shotgun (WGS) entry which is preliminary data.</text>
</comment>
<proteinExistence type="predicted"/>